<dbReference type="AlphaFoldDB" id="A0A2N5T677"/>
<evidence type="ECO:0000313" key="1">
    <source>
        <dbReference type="EMBL" id="PLW20986.1"/>
    </source>
</evidence>
<organism evidence="1 2">
    <name type="scientific">Puccinia coronata f. sp. avenae</name>
    <dbReference type="NCBI Taxonomy" id="200324"/>
    <lineage>
        <taxon>Eukaryota</taxon>
        <taxon>Fungi</taxon>
        <taxon>Dikarya</taxon>
        <taxon>Basidiomycota</taxon>
        <taxon>Pucciniomycotina</taxon>
        <taxon>Pucciniomycetes</taxon>
        <taxon>Pucciniales</taxon>
        <taxon>Pucciniaceae</taxon>
        <taxon>Puccinia</taxon>
    </lineage>
</organism>
<accession>A0A2N5T677</accession>
<keyword evidence="2" id="KW-1185">Reference proteome</keyword>
<comment type="caution">
    <text evidence="1">The sequence shown here is derived from an EMBL/GenBank/DDBJ whole genome shotgun (WGS) entry which is preliminary data.</text>
</comment>
<dbReference type="Proteomes" id="UP000235388">
    <property type="component" value="Unassembled WGS sequence"/>
</dbReference>
<dbReference type="EMBL" id="PGCJ01000789">
    <property type="protein sequence ID" value="PLW20986.1"/>
    <property type="molecule type" value="Genomic_DNA"/>
</dbReference>
<protein>
    <submittedName>
        <fullName evidence="1">Uncharacterized protein</fullName>
    </submittedName>
</protein>
<sequence>MDVEILTLDKPWYEGFPRNNGHALSCTRNVDLDNEPVAVVKHWDLHQETDLHLVPKGWSLRGHPPQSITVDNPSKTASFTYSLHLQKAHLVLEPTVLPPNTQHRIYWQQRIGGNLKWHIHD</sequence>
<evidence type="ECO:0000313" key="2">
    <source>
        <dbReference type="Proteomes" id="UP000235388"/>
    </source>
</evidence>
<reference evidence="1 2" key="1">
    <citation type="submission" date="2017-11" db="EMBL/GenBank/DDBJ databases">
        <title>De novo assembly and phasing of dikaryotic genomes from two isolates of Puccinia coronata f. sp. avenae, the causal agent of oat crown rust.</title>
        <authorList>
            <person name="Miller M.E."/>
            <person name="Zhang Y."/>
            <person name="Omidvar V."/>
            <person name="Sperschneider J."/>
            <person name="Schwessinger B."/>
            <person name="Raley C."/>
            <person name="Palmer J.M."/>
            <person name="Garnica D."/>
            <person name="Upadhyaya N."/>
            <person name="Rathjen J."/>
            <person name="Taylor J.M."/>
            <person name="Park R.F."/>
            <person name="Dodds P.N."/>
            <person name="Hirsch C.D."/>
            <person name="Kianian S.F."/>
            <person name="Figueroa M."/>
        </authorList>
    </citation>
    <scope>NUCLEOTIDE SEQUENCE [LARGE SCALE GENOMIC DNA]</scope>
    <source>
        <strain evidence="1">12NC29</strain>
    </source>
</reference>
<gene>
    <name evidence="1" type="ORF">PCANC_11279</name>
</gene>
<name>A0A2N5T677_9BASI</name>
<proteinExistence type="predicted"/>